<dbReference type="InterPro" id="IPR044125">
    <property type="entry name" value="Adenylation_DNA_ligase_IV"/>
</dbReference>
<organism evidence="22 23">
    <name type="scientific">Megalurothrips usitatus</name>
    <name type="common">bean blossom thrips</name>
    <dbReference type="NCBI Taxonomy" id="439358"/>
    <lineage>
        <taxon>Eukaryota</taxon>
        <taxon>Metazoa</taxon>
        <taxon>Ecdysozoa</taxon>
        <taxon>Arthropoda</taxon>
        <taxon>Hexapoda</taxon>
        <taxon>Insecta</taxon>
        <taxon>Pterygota</taxon>
        <taxon>Neoptera</taxon>
        <taxon>Paraneoptera</taxon>
        <taxon>Thysanoptera</taxon>
        <taxon>Terebrantia</taxon>
        <taxon>Thripoidea</taxon>
        <taxon>Thripidae</taxon>
        <taxon>Megalurothrips</taxon>
    </lineage>
</organism>
<comment type="caution">
    <text evidence="22">The sequence shown here is derived from an EMBL/GenBank/DDBJ whole genome shotgun (WGS) entry which is preliminary data.</text>
</comment>
<dbReference type="InterPro" id="IPR016059">
    <property type="entry name" value="DNA_ligase_ATP-dep_CS"/>
</dbReference>
<dbReference type="CDD" id="cd07968">
    <property type="entry name" value="OBF_DNA_ligase_IV"/>
    <property type="match status" value="1"/>
</dbReference>
<keyword evidence="12" id="KW-0460">Magnesium</keyword>
<keyword evidence="7" id="KW-0479">Metal-binding</keyword>
<evidence type="ECO:0000256" key="18">
    <source>
        <dbReference type="ARBA" id="ARBA00034003"/>
    </source>
</evidence>
<dbReference type="GO" id="GO:0005958">
    <property type="term" value="C:DNA-dependent protein kinase-DNA ligase 4 complex"/>
    <property type="evidence" value="ECO:0007669"/>
    <property type="project" value="TreeGrafter"/>
</dbReference>
<evidence type="ECO:0000256" key="19">
    <source>
        <dbReference type="RuleBase" id="RU004196"/>
    </source>
</evidence>
<dbReference type="CDD" id="cd07903">
    <property type="entry name" value="Adenylation_DNA_ligase_IV"/>
    <property type="match status" value="1"/>
</dbReference>
<dbReference type="InterPro" id="IPR000977">
    <property type="entry name" value="DNA_ligase_ATP-dep"/>
</dbReference>
<evidence type="ECO:0000256" key="17">
    <source>
        <dbReference type="ARBA" id="ARBA00031942"/>
    </source>
</evidence>
<dbReference type="GO" id="GO:0071897">
    <property type="term" value="P:DNA biosynthetic process"/>
    <property type="evidence" value="ECO:0007669"/>
    <property type="project" value="InterPro"/>
</dbReference>
<evidence type="ECO:0000313" key="22">
    <source>
        <dbReference type="EMBL" id="KAJ1524243.1"/>
    </source>
</evidence>
<dbReference type="GO" id="GO:0006303">
    <property type="term" value="P:double-strand break repair via nonhomologous end joining"/>
    <property type="evidence" value="ECO:0007669"/>
    <property type="project" value="TreeGrafter"/>
</dbReference>
<evidence type="ECO:0000256" key="6">
    <source>
        <dbReference type="ARBA" id="ARBA00022598"/>
    </source>
</evidence>
<dbReference type="Gene3D" id="3.40.50.10190">
    <property type="entry name" value="BRCT domain"/>
    <property type="match status" value="2"/>
</dbReference>
<dbReference type="InterPro" id="IPR029710">
    <property type="entry name" value="LIG4"/>
</dbReference>
<proteinExistence type="inferred from homology"/>
<evidence type="ECO:0000256" key="14">
    <source>
        <dbReference type="ARBA" id="ARBA00023204"/>
    </source>
</evidence>
<dbReference type="Pfam" id="PF04675">
    <property type="entry name" value="DNA_ligase_A_N"/>
    <property type="match status" value="1"/>
</dbReference>
<dbReference type="Gene3D" id="1.10.3260.10">
    <property type="entry name" value="DNA ligase, ATP-dependent, N-terminal domain"/>
    <property type="match status" value="1"/>
</dbReference>
<reference evidence="22" key="1">
    <citation type="submission" date="2022-12" db="EMBL/GenBank/DDBJ databases">
        <title>Chromosome-level genome assembly of the bean flower thrips Megalurothrips usitatus.</title>
        <authorList>
            <person name="Ma L."/>
            <person name="Liu Q."/>
            <person name="Li H."/>
            <person name="Cai W."/>
        </authorList>
    </citation>
    <scope>NUCLEOTIDE SEQUENCE</scope>
    <source>
        <strain evidence="22">Cailab_2022a</strain>
    </source>
</reference>
<dbReference type="GO" id="GO:0006297">
    <property type="term" value="P:nucleotide-excision repair, DNA gap filling"/>
    <property type="evidence" value="ECO:0007669"/>
    <property type="project" value="TreeGrafter"/>
</dbReference>
<dbReference type="InterPro" id="IPR001357">
    <property type="entry name" value="BRCT_dom"/>
</dbReference>
<keyword evidence="14" id="KW-0234">DNA repair</keyword>
<dbReference type="SUPFAM" id="SSF50249">
    <property type="entry name" value="Nucleic acid-binding proteins"/>
    <property type="match status" value="1"/>
</dbReference>
<keyword evidence="10" id="KW-0227">DNA damage</keyword>
<accession>A0AAV7XFY1</accession>
<keyword evidence="15" id="KW-0539">Nucleus</keyword>
<dbReference type="InterPro" id="IPR036599">
    <property type="entry name" value="DNA_ligase_N_sf"/>
</dbReference>
<evidence type="ECO:0000256" key="8">
    <source>
        <dbReference type="ARBA" id="ARBA00022737"/>
    </source>
</evidence>
<dbReference type="AlphaFoldDB" id="A0AAV7XFY1"/>
<keyword evidence="6" id="KW-0436">Ligase</keyword>
<evidence type="ECO:0000256" key="13">
    <source>
        <dbReference type="ARBA" id="ARBA00023172"/>
    </source>
</evidence>
<keyword evidence="13" id="KW-0233">DNA recombination</keyword>
<evidence type="ECO:0000256" key="7">
    <source>
        <dbReference type="ARBA" id="ARBA00022723"/>
    </source>
</evidence>
<dbReference type="GO" id="GO:0032807">
    <property type="term" value="C:DNA ligase IV complex"/>
    <property type="evidence" value="ECO:0007669"/>
    <property type="project" value="TreeGrafter"/>
</dbReference>
<dbReference type="EC" id="6.5.1.1" evidence="4"/>
<dbReference type="Pfam" id="PF00533">
    <property type="entry name" value="BRCT"/>
    <property type="match status" value="1"/>
</dbReference>
<evidence type="ECO:0000256" key="15">
    <source>
        <dbReference type="ARBA" id="ARBA00023242"/>
    </source>
</evidence>
<dbReference type="GO" id="GO:0003677">
    <property type="term" value="F:DNA binding"/>
    <property type="evidence" value="ECO:0007669"/>
    <property type="project" value="InterPro"/>
</dbReference>
<dbReference type="Gene3D" id="2.40.50.140">
    <property type="entry name" value="Nucleic acid-binding proteins"/>
    <property type="match status" value="1"/>
</dbReference>
<dbReference type="Pfam" id="PF01068">
    <property type="entry name" value="DNA_ligase_A_M"/>
    <property type="match status" value="1"/>
</dbReference>
<keyword evidence="9" id="KW-0547">Nucleotide-binding</keyword>
<keyword evidence="23" id="KW-1185">Reference proteome</keyword>
<evidence type="ECO:0000256" key="5">
    <source>
        <dbReference type="ARBA" id="ARBA00022073"/>
    </source>
</evidence>
<dbReference type="SUPFAM" id="SSF117018">
    <property type="entry name" value="ATP-dependent DNA ligase DNA-binding domain"/>
    <property type="match status" value="1"/>
</dbReference>
<feature type="domain" description="ATP-dependent DNA ligase family profile" evidence="20">
    <location>
        <begin position="341"/>
        <end position="465"/>
    </location>
</feature>
<dbReference type="PROSITE" id="PS00333">
    <property type="entry name" value="DNA_LIGASE_A2"/>
    <property type="match status" value="1"/>
</dbReference>
<dbReference type="Gene3D" id="3.30.470.30">
    <property type="entry name" value="DNA ligase/mRNA capping enzyme"/>
    <property type="match status" value="1"/>
</dbReference>
<dbReference type="InterPro" id="IPR012309">
    <property type="entry name" value="DNA_ligase_ATP-dep_C"/>
</dbReference>
<sequence>MAGSLKFVHLCDLLEKISHAPRDKKKKNLHTLINFVRENSGSLGHSFFSLARLLCPNLDKERKAYGIGETVLAKIYISILCLPRDGVDAKKLTKYSSTTGSSASDFAEVAYWVLKSRLRDGGKLTVEEVDAHLDKIAIANKTASEAVLTEILLKMSADEQKWFIRILLKNLRLGLSESSILKAIHPDAKELYDLCNSLRRVCEKLQDPSERLHEMDITLFLPCSPMLSERCDVLKTESILNKAPFYYVEKKHDGERFMIHIDNGSYRYFSRKPKDYSEGYGVSAMSGNLTPLLAKQIHADVHTCILDGEMMKWNTNLKSFGRIGKEVDVKRLTPGGAYRPCFCVFDILMLNGNVLTNKPFQERTECLKKIFTPLEGVIMETPQKCVKSSKEVEQCLNDAIDNQEEGLILKHPFSVYKPSTRTGGWYKVKPEYTVGQTDDLDLIIMGAYHGDSGKYKSSYLLGVAVPNIHLGAEPLEFHSVGKVGSGLSYSELQELFQKISPHFIPVQGGQMPSGLFWSRERPDFWIQPCNSQILQVKASEIVESKSYKTGYTLRHPVIQNIRYDKNWSECCTIAEFEQLRLANAGKLAIRHVSSSDSALTSPNKRSRTKVAPLVGLDYRAADLTNVAVKGSLLSGRELCVHSGSETISKQDLERRICEQGGTVVQHRGPETFCVVVGKKDFRFKNLLEQGNVDVVTVDWCLNVLNGERSLEWTPQDLLAMSSKTRDDMNQKYDSFGDSYKKPITVDELQLSLEKVSQQDCEETLLPSEMEELDKELFSGVNEFAIFRRCFAHFISTRQDEFVFQESISKAMFRFQGGTVSDLGNPDLTHIVIHVNDDINLSRVKKLIQNCTKKCDIVTFDWIDSCWLNRQRLNEANFYPKSL</sequence>
<dbReference type="GO" id="GO:0005524">
    <property type="term" value="F:ATP binding"/>
    <property type="evidence" value="ECO:0007669"/>
    <property type="project" value="UniProtKB-KW"/>
</dbReference>
<feature type="domain" description="BRCT" evidence="21">
    <location>
        <begin position="816"/>
        <end position="879"/>
    </location>
</feature>
<dbReference type="SMART" id="SM00292">
    <property type="entry name" value="BRCT"/>
    <property type="match status" value="2"/>
</dbReference>
<dbReference type="SUPFAM" id="SSF52113">
    <property type="entry name" value="BRCT domain"/>
    <property type="match status" value="2"/>
</dbReference>
<comment type="subcellular location">
    <subcellularLocation>
        <location evidence="2">Nucleus</location>
    </subcellularLocation>
</comment>
<dbReference type="NCBIfam" id="TIGR00574">
    <property type="entry name" value="dnl1"/>
    <property type="match status" value="1"/>
</dbReference>
<evidence type="ECO:0000259" key="21">
    <source>
        <dbReference type="PROSITE" id="PS50172"/>
    </source>
</evidence>
<evidence type="ECO:0000256" key="3">
    <source>
        <dbReference type="ARBA" id="ARBA00007572"/>
    </source>
</evidence>
<dbReference type="Pfam" id="PF04679">
    <property type="entry name" value="DNA_ligase_A_C"/>
    <property type="match status" value="1"/>
</dbReference>
<dbReference type="CDD" id="cd00027">
    <property type="entry name" value="BRCT"/>
    <property type="match status" value="1"/>
</dbReference>
<dbReference type="SUPFAM" id="SSF56091">
    <property type="entry name" value="DNA ligase/mRNA capping enzyme, catalytic domain"/>
    <property type="match status" value="1"/>
</dbReference>
<evidence type="ECO:0000256" key="12">
    <source>
        <dbReference type="ARBA" id="ARBA00022842"/>
    </source>
</evidence>
<dbReference type="InterPro" id="IPR012308">
    <property type="entry name" value="DNA_ligase_ATP-dep_N"/>
</dbReference>
<dbReference type="InterPro" id="IPR036420">
    <property type="entry name" value="BRCT_dom_sf"/>
</dbReference>
<comment type="cofactor">
    <cofactor evidence="1">
        <name>Mg(2+)</name>
        <dbReference type="ChEBI" id="CHEBI:18420"/>
    </cofactor>
</comment>
<dbReference type="PANTHER" id="PTHR45997:SF1">
    <property type="entry name" value="DNA LIGASE 4"/>
    <property type="match status" value="1"/>
</dbReference>
<dbReference type="Proteomes" id="UP001075354">
    <property type="component" value="Chromosome 9"/>
</dbReference>
<keyword evidence="11" id="KW-0067">ATP-binding</keyword>
<evidence type="ECO:0000256" key="2">
    <source>
        <dbReference type="ARBA" id="ARBA00004123"/>
    </source>
</evidence>
<evidence type="ECO:0000259" key="20">
    <source>
        <dbReference type="PROSITE" id="PS50160"/>
    </source>
</evidence>
<evidence type="ECO:0000256" key="10">
    <source>
        <dbReference type="ARBA" id="ARBA00022763"/>
    </source>
</evidence>
<dbReference type="InterPro" id="IPR012340">
    <property type="entry name" value="NA-bd_OB-fold"/>
</dbReference>
<comment type="catalytic activity">
    <reaction evidence="18">
        <text>ATP + (deoxyribonucleotide)n-3'-hydroxyl + 5'-phospho-(deoxyribonucleotide)m = (deoxyribonucleotide)n+m + AMP + diphosphate.</text>
        <dbReference type="EC" id="6.5.1.1"/>
    </reaction>
</comment>
<dbReference type="PANTHER" id="PTHR45997">
    <property type="entry name" value="DNA LIGASE 4"/>
    <property type="match status" value="1"/>
</dbReference>
<dbReference type="GO" id="GO:0006310">
    <property type="term" value="P:DNA recombination"/>
    <property type="evidence" value="ECO:0007669"/>
    <property type="project" value="UniProtKB-KW"/>
</dbReference>
<evidence type="ECO:0000313" key="23">
    <source>
        <dbReference type="Proteomes" id="UP001075354"/>
    </source>
</evidence>
<dbReference type="InterPro" id="IPR012310">
    <property type="entry name" value="DNA_ligase_ATP-dep_cent"/>
</dbReference>
<feature type="domain" description="BRCT" evidence="21">
    <location>
        <begin position="628"/>
        <end position="717"/>
    </location>
</feature>
<dbReference type="GO" id="GO:0003910">
    <property type="term" value="F:DNA ligase (ATP) activity"/>
    <property type="evidence" value="ECO:0007669"/>
    <property type="project" value="UniProtKB-EC"/>
</dbReference>
<evidence type="ECO:0000256" key="11">
    <source>
        <dbReference type="ARBA" id="ARBA00022840"/>
    </source>
</evidence>
<evidence type="ECO:0000256" key="9">
    <source>
        <dbReference type="ARBA" id="ARBA00022741"/>
    </source>
</evidence>
<name>A0AAV7XFY1_9NEOP</name>
<comment type="similarity">
    <text evidence="3 19">Belongs to the ATP-dependent DNA ligase family.</text>
</comment>
<evidence type="ECO:0000256" key="1">
    <source>
        <dbReference type="ARBA" id="ARBA00001946"/>
    </source>
</evidence>
<dbReference type="PROSITE" id="PS50172">
    <property type="entry name" value="BRCT"/>
    <property type="match status" value="2"/>
</dbReference>
<dbReference type="EMBL" id="JAPTSV010000009">
    <property type="protein sequence ID" value="KAJ1524243.1"/>
    <property type="molecule type" value="Genomic_DNA"/>
</dbReference>
<evidence type="ECO:0000256" key="16">
    <source>
        <dbReference type="ARBA" id="ARBA00030676"/>
    </source>
</evidence>
<dbReference type="GO" id="GO:0046872">
    <property type="term" value="F:metal ion binding"/>
    <property type="evidence" value="ECO:0007669"/>
    <property type="project" value="UniProtKB-KW"/>
</dbReference>
<protein>
    <recommendedName>
        <fullName evidence="5">DNA ligase 4</fullName>
        <ecNumber evidence="4">6.5.1.1</ecNumber>
    </recommendedName>
    <alternativeName>
        <fullName evidence="17">DNA ligase IV</fullName>
    </alternativeName>
    <alternativeName>
        <fullName evidence="16">Polydeoxyribonucleotide synthase [ATP] 4</fullName>
    </alternativeName>
</protein>
<keyword evidence="8" id="KW-0677">Repeat</keyword>
<gene>
    <name evidence="22" type="ORF">ONE63_010759</name>
</gene>
<evidence type="ECO:0000256" key="4">
    <source>
        <dbReference type="ARBA" id="ARBA00012727"/>
    </source>
</evidence>
<dbReference type="PROSITE" id="PS50160">
    <property type="entry name" value="DNA_LIGASE_A3"/>
    <property type="match status" value="1"/>
</dbReference>